<feature type="transmembrane region" description="Helical" evidence="1">
    <location>
        <begin position="289"/>
        <end position="308"/>
    </location>
</feature>
<feature type="transmembrane region" description="Helical" evidence="1">
    <location>
        <begin position="313"/>
        <end position="333"/>
    </location>
</feature>
<feature type="transmembrane region" description="Helical" evidence="1">
    <location>
        <begin position="236"/>
        <end position="253"/>
    </location>
</feature>
<feature type="transmembrane region" description="Helical" evidence="1">
    <location>
        <begin position="265"/>
        <end position="283"/>
    </location>
</feature>
<keyword evidence="1" id="KW-0472">Membrane</keyword>
<evidence type="ECO:0000313" key="2">
    <source>
        <dbReference type="EMBL" id="CAA9540702.1"/>
    </source>
</evidence>
<feature type="transmembrane region" description="Helical" evidence="1">
    <location>
        <begin position="106"/>
        <end position="126"/>
    </location>
</feature>
<dbReference type="AlphaFoldDB" id="A0A6J4U7G3"/>
<reference evidence="2" key="1">
    <citation type="submission" date="2020-02" db="EMBL/GenBank/DDBJ databases">
        <authorList>
            <person name="Meier V. D."/>
        </authorList>
    </citation>
    <scope>NUCLEOTIDE SEQUENCE</scope>
    <source>
        <strain evidence="2">AVDCRST_MAG49</strain>
    </source>
</reference>
<evidence type="ECO:0000256" key="1">
    <source>
        <dbReference type="SAM" id="Phobius"/>
    </source>
</evidence>
<accession>A0A6J4U7G3</accession>
<organism evidence="2">
    <name type="scientific">uncultured Thermomicrobiales bacterium</name>
    <dbReference type="NCBI Taxonomy" id="1645740"/>
    <lineage>
        <taxon>Bacteria</taxon>
        <taxon>Pseudomonadati</taxon>
        <taxon>Thermomicrobiota</taxon>
        <taxon>Thermomicrobia</taxon>
        <taxon>Thermomicrobiales</taxon>
        <taxon>environmental samples</taxon>
    </lineage>
</organism>
<proteinExistence type="predicted"/>
<evidence type="ECO:0008006" key="3">
    <source>
        <dbReference type="Google" id="ProtNLM"/>
    </source>
</evidence>
<dbReference type="EMBL" id="CADCWG010000053">
    <property type="protein sequence ID" value="CAA9540702.1"/>
    <property type="molecule type" value="Genomic_DNA"/>
</dbReference>
<feature type="transmembrane region" description="Helical" evidence="1">
    <location>
        <begin position="79"/>
        <end position="100"/>
    </location>
</feature>
<name>A0A6J4U7G3_9BACT</name>
<feature type="transmembrane region" description="Helical" evidence="1">
    <location>
        <begin position="173"/>
        <end position="196"/>
    </location>
</feature>
<feature type="transmembrane region" description="Helical" evidence="1">
    <location>
        <begin position="135"/>
        <end position="153"/>
    </location>
</feature>
<feature type="transmembrane region" description="Helical" evidence="1">
    <location>
        <begin position="339"/>
        <end position="357"/>
    </location>
</feature>
<protein>
    <recommendedName>
        <fullName evidence="3">DUF2157 domain-containing protein</fullName>
    </recommendedName>
</protein>
<keyword evidence="1" id="KW-1133">Transmembrane helix</keyword>
<feature type="transmembrane region" description="Helical" evidence="1">
    <location>
        <begin position="203"/>
        <end position="224"/>
    </location>
</feature>
<sequence>MTDHAPETAPGTAPDGTDERTFRWADIDRWAAKGLLSADQVAAIRADLGTGPPVATSPTPRPLRATPIERRPGLNLVTIAYYFGGFLILLAYTVFLGLLWEDLPAGAQAAILLVTIGGLWAIGGWLRGHGFPQGGGVLIFVGTAITPLLVYSVQRWTGLWPDDSAQTDAYEDFYRTVAPAWVAMEAISIAIANLVLWRVRFPLLTLPIAFWGWFLGMDLARWARRTDDRSWDMPEQAVGATVAVALLVIGTALDRRGLRPYRRWFYLFGAVALFGHLGAMWLRYEDTRWAGPAYLAASLLLVVASVALQARVFLVFGALGSYAYASYLAFAVFDGALGFLFALAGIGLFIVLSTVAFQRYGRVWLEHLVGRRATGAPTAPA</sequence>
<gene>
    <name evidence="2" type="ORF">AVDCRST_MAG49-828</name>
</gene>
<keyword evidence="1" id="KW-0812">Transmembrane</keyword>